<keyword evidence="1" id="KW-0802">TPR repeat</keyword>
<dbReference type="InterPro" id="IPR019734">
    <property type="entry name" value="TPR_rpt"/>
</dbReference>
<dbReference type="SMART" id="SM00028">
    <property type="entry name" value="TPR"/>
    <property type="match status" value="2"/>
</dbReference>
<evidence type="ECO:0000313" key="2">
    <source>
        <dbReference type="EMBL" id="QBK92914.1"/>
    </source>
</evidence>
<feature type="repeat" description="TPR" evidence="1">
    <location>
        <begin position="153"/>
        <end position="186"/>
    </location>
</feature>
<dbReference type="Pfam" id="PF13431">
    <property type="entry name" value="TPR_17"/>
    <property type="match status" value="1"/>
</dbReference>
<name>A0A481ZAI1_9VIRU</name>
<proteinExistence type="predicted"/>
<dbReference type="InterPro" id="IPR011990">
    <property type="entry name" value="TPR-like_helical_dom_sf"/>
</dbReference>
<feature type="repeat" description="TPR" evidence="1">
    <location>
        <begin position="190"/>
        <end position="223"/>
    </location>
</feature>
<accession>A0A481ZAI1</accession>
<dbReference type="EMBL" id="MK500588">
    <property type="protein sequence ID" value="QBK92914.1"/>
    <property type="molecule type" value="Genomic_DNA"/>
</dbReference>
<dbReference type="PROSITE" id="PS50005">
    <property type="entry name" value="TPR"/>
    <property type="match status" value="2"/>
</dbReference>
<keyword evidence="2" id="KW-0808">Transferase</keyword>
<evidence type="ECO:0000256" key="1">
    <source>
        <dbReference type="PROSITE-ProRule" id="PRU00339"/>
    </source>
</evidence>
<dbReference type="Gene3D" id="1.25.40.10">
    <property type="entry name" value="Tetratricopeptide repeat domain"/>
    <property type="match status" value="1"/>
</dbReference>
<protein>
    <submittedName>
        <fullName evidence="2">Glycosyl transferase family 2</fullName>
    </submittedName>
</protein>
<dbReference type="SUPFAM" id="SSF48452">
    <property type="entry name" value="TPR-like"/>
    <property type="match status" value="1"/>
</dbReference>
<dbReference type="GO" id="GO:0016740">
    <property type="term" value="F:transferase activity"/>
    <property type="evidence" value="ECO:0007669"/>
    <property type="project" value="UniProtKB-KW"/>
</dbReference>
<sequence length="319" mass="37472">MDVVKSWIEDEKVDGKVCQHDWVNFGHNRTLSIKAAKHSYPDATYLLFIDCDMVLKVEDEFDKDTLTHDSYSFVQVGGETSYYNTRLAKASLEWICVGVTHEYLKASGAARAKYLDKSVIWIDDIGDGGCKDDKFTRDRDLLIQGIKDEPKNVRYYFYLAQTYLALKQYNKAIQYYNKRIELGDYLEEVYFSYYNRANCYNSLGKWPEALDSFLSAYNHTPERAEPLYEIVKYYRIQKKNRKVAVIFCREAMKIKYPKHLKLFISDSVYDYLLDYEYSILAYYFNDINGGLRSSSHVLASNAPENIKACVRKNFKFYKR</sequence>
<organism evidence="2">
    <name type="scientific">Pithovirus LCPAC403</name>
    <dbReference type="NCBI Taxonomy" id="2506596"/>
    <lineage>
        <taxon>Viruses</taxon>
        <taxon>Pithoviruses</taxon>
    </lineage>
</organism>
<gene>
    <name evidence="2" type="ORF">LCPAC403_00480</name>
</gene>
<reference evidence="2" key="1">
    <citation type="journal article" date="2019" name="MBio">
        <title>Virus Genomes from Deep Sea Sediments Expand the Ocean Megavirome and Support Independent Origins of Viral Gigantism.</title>
        <authorList>
            <person name="Backstrom D."/>
            <person name="Yutin N."/>
            <person name="Jorgensen S.L."/>
            <person name="Dharamshi J."/>
            <person name="Homa F."/>
            <person name="Zaremba-Niedwiedzka K."/>
            <person name="Spang A."/>
            <person name="Wolf Y.I."/>
            <person name="Koonin E.V."/>
            <person name="Ettema T.J."/>
        </authorList>
    </citation>
    <scope>NUCLEOTIDE SEQUENCE</scope>
</reference>